<keyword evidence="2" id="KW-0560">Oxidoreductase</keyword>
<dbReference type="InterPro" id="IPR003779">
    <property type="entry name" value="CMD-like"/>
</dbReference>
<dbReference type="GO" id="GO:0051920">
    <property type="term" value="F:peroxiredoxin activity"/>
    <property type="evidence" value="ECO:0007669"/>
    <property type="project" value="InterPro"/>
</dbReference>
<dbReference type="PANTHER" id="PTHR33930:SF2">
    <property type="entry name" value="BLR3452 PROTEIN"/>
    <property type="match status" value="1"/>
</dbReference>
<organism evidence="2 3">
    <name type="scientific">Thermanaeromonas toyohensis ToBE</name>
    <dbReference type="NCBI Taxonomy" id="698762"/>
    <lineage>
        <taxon>Bacteria</taxon>
        <taxon>Bacillati</taxon>
        <taxon>Bacillota</taxon>
        <taxon>Clostridia</taxon>
        <taxon>Neomoorellales</taxon>
        <taxon>Neomoorellaceae</taxon>
        <taxon>Thermanaeromonas</taxon>
    </lineage>
</organism>
<dbReference type="NCBIfam" id="TIGR00778">
    <property type="entry name" value="ahpD_dom"/>
    <property type="match status" value="1"/>
</dbReference>
<dbReference type="EMBL" id="LT838272">
    <property type="protein sequence ID" value="SMB98394.1"/>
    <property type="molecule type" value="Genomic_DNA"/>
</dbReference>
<feature type="domain" description="Carboxymuconolactone decarboxylase-like" evidence="1">
    <location>
        <begin position="24"/>
        <end position="105"/>
    </location>
</feature>
<dbReference type="AlphaFoldDB" id="A0A1W1VZU8"/>
<evidence type="ECO:0000259" key="1">
    <source>
        <dbReference type="Pfam" id="PF02627"/>
    </source>
</evidence>
<dbReference type="RefSeq" id="WP_172839144.1">
    <property type="nucleotide sequence ID" value="NZ_LT838272.1"/>
</dbReference>
<dbReference type="STRING" id="698762.SAMN00808754_2308"/>
<name>A0A1W1VZU8_9FIRM</name>
<accession>A0A1W1VZU8</accession>
<dbReference type="Proteomes" id="UP000192569">
    <property type="component" value="Chromosome I"/>
</dbReference>
<dbReference type="SUPFAM" id="SSF69118">
    <property type="entry name" value="AhpD-like"/>
    <property type="match status" value="1"/>
</dbReference>
<evidence type="ECO:0000313" key="3">
    <source>
        <dbReference type="Proteomes" id="UP000192569"/>
    </source>
</evidence>
<keyword evidence="2" id="KW-0575">Peroxidase</keyword>
<sequence length="115" mass="12588">MALDPHKLLEEFNTGLGRLGDELPEIAESFVRLTNWCFAEGAIPAKYKELIAIAIGVYARCEYCIAYHVKKALEEGASREEILEAAAEAIAFGGSPATAYCATLVRECLDAFEEE</sequence>
<protein>
    <submittedName>
        <fullName evidence="2">Alkylhydroperoxidase AhpD family core domain-containing protein</fullName>
    </submittedName>
</protein>
<evidence type="ECO:0000313" key="2">
    <source>
        <dbReference type="EMBL" id="SMB98394.1"/>
    </source>
</evidence>
<dbReference type="Gene3D" id="1.20.1290.10">
    <property type="entry name" value="AhpD-like"/>
    <property type="match status" value="1"/>
</dbReference>
<dbReference type="InterPro" id="IPR004675">
    <property type="entry name" value="AhpD_core"/>
</dbReference>
<dbReference type="Pfam" id="PF02627">
    <property type="entry name" value="CMD"/>
    <property type="match status" value="1"/>
</dbReference>
<proteinExistence type="predicted"/>
<dbReference type="PANTHER" id="PTHR33930">
    <property type="entry name" value="ALKYL HYDROPEROXIDE REDUCTASE AHPD"/>
    <property type="match status" value="1"/>
</dbReference>
<keyword evidence="3" id="KW-1185">Reference proteome</keyword>
<dbReference type="InterPro" id="IPR029032">
    <property type="entry name" value="AhpD-like"/>
</dbReference>
<gene>
    <name evidence="2" type="ORF">SAMN00808754_2308</name>
</gene>
<reference evidence="2 3" key="1">
    <citation type="submission" date="2017-04" db="EMBL/GenBank/DDBJ databases">
        <authorList>
            <person name="Afonso C.L."/>
            <person name="Miller P.J."/>
            <person name="Scott M.A."/>
            <person name="Spackman E."/>
            <person name="Goraichik I."/>
            <person name="Dimitrov K.M."/>
            <person name="Suarez D.L."/>
            <person name="Swayne D.E."/>
        </authorList>
    </citation>
    <scope>NUCLEOTIDE SEQUENCE [LARGE SCALE GENOMIC DNA]</scope>
    <source>
        <strain evidence="2 3">ToBE</strain>
    </source>
</reference>